<organism evidence="3 4">
    <name type="scientific">Dyadobacter helix</name>
    <dbReference type="NCBI Taxonomy" id="2822344"/>
    <lineage>
        <taxon>Bacteria</taxon>
        <taxon>Pseudomonadati</taxon>
        <taxon>Bacteroidota</taxon>
        <taxon>Cytophagia</taxon>
        <taxon>Cytophagales</taxon>
        <taxon>Spirosomataceae</taxon>
        <taxon>Dyadobacter</taxon>
    </lineage>
</organism>
<feature type="signal peptide" evidence="2">
    <location>
        <begin position="1"/>
        <end position="22"/>
    </location>
</feature>
<proteinExistence type="predicted"/>
<keyword evidence="2" id="KW-0732">Signal</keyword>
<dbReference type="InterPro" id="IPR029018">
    <property type="entry name" value="Hex-like_dom2"/>
</dbReference>
<feature type="chain" id="PRO_5037435507" description="DUF4838 domain-containing protein" evidence="2">
    <location>
        <begin position="23"/>
        <end position="853"/>
    </location>
</feature>
<dbReference type="PANTHER" id="PTHR47406">
    <property type="entry name" value="COAGULATION FACTOR 5/8 TYPE, C-TERMINAL"/>
    <property type="match status" value="1"/>
</dbReference>
<dbReference type="AlphaFoldDB" id="A0A916JBR1"/>
<name>A0A916JBR1_9BACT</name>
<dbReference type="EMBL" id="CAJRAF010000002">
    <property type="protein sequence ID" value="CAG4999246.1"/>
    <property type="molecule type" value="Genomic_DNA"/>
</dbReference>
<keyword evidence="1" id="KW-0378">Hydrolase</keyword>
<dbReference type="GO" id="GO:0005975">
    <property type="term" value="P:carbohydrate metabolic process"/>
    <property type="evidence" value="ECO:0007669"/>
    <property type="project" value="UniProtKB-ARBA"/>
</dbReference>
<dbReference type="Proteomes" id="UP000680038">
    <property type="component" value="Unassembled WGS sequence"/>
</dbReference>
<dbReference type="GO" id="GO:0016787">
    <property type="term" value="F:hydrolase activity"/>
    <property type="evidence" value="ECO:0007669"/>
    <property type="project" value="UniProtKB-KW"/>
</dbReference>
<evidence type="ECO:0000313" key="3">
    <source>
        <dbReference type="EMBL" id="CAG4999246.1"/>
    </source>
</evidence>
<protein>
    <recommendedName>
        <fullName evidence="5">DUF4838 domain-containing protein</fullName>
    </recommendedName>
</protein>
<sequence length="853" mass="98234">MIRKSIVLLLLTCLWASGFSQAQNLPRQTVTNYQWIKDWLLCGPFPLEKTTDPAKLWDHFKGYETDYLKKYGGESNLSVKAGNPVAVGKKSVKWIAYSTTDSVVNLRSAISKDAPVMAYAYTEVNSDQDQMYFLAFGSNDGGSVWLNGSKVWDFSFERGLKVDSDLVPVILKKGTNKILCKIEQRGNLWEFCLRFLPFSNQQLAKNDFLKIEARENSQVEITSQYSAQVLNALASKADLTIWNSLGQTVLKEALPSGYKGKINLNPNHYQLYKAQIDVQLKNGGTLHLQQKFYAGKREEYVLFQDRKTAYRIALDASASESEKWAAEELQKWLKEISGADFPIQNLDQPHNGPQIVLGYTPLIKERLNVEAPAKSFEGYQYINSGRDILIFGGSQRGTMYGVLAFLENELGCRWYTPTVNNIPKRNELRFARFEHSEQPGVRVRNDFYFEAFDPIWATRNKMNGSMSAPKQPGGIESYWAVHTFYPLMPPEEFFGKHPEYYSLINGKREHVRAQLCLTNPDVLSIITERIKKRMRESPEYLIYDVSQNDWRNPCECDHCQEIVKREGSESGVIVWFVNQVADAVAKEFPDKFIGTLAYQYTRKPPLHIRPKDNVVVRFCSIECCFSHDFNSCPENQAFLKELNDWAFRAPHLYIWDYVVNFGHYLMPFPNFGVLQSNIKTFQKNNAIGIMEQAAYQSRGGEFAELRAYLIAKLLWNPDCNVENTINDFMYGYYGRSGKFVRQYFDFLHSQITPQTHMYLNLNPSDEIFSEQLISQSYDIFEEAKKVADNEEILRRVEMASLPILYLKCRRMPVLAKYDGTYALFCKITERENVTYFAESGGREAFHDLVKNAR</sequence>
<evidence type="ECO:0000256" key="1">
    <source>
        <dbReference type="ARBA" id="ARBA00022801"/>
    </source>
</evidence>
<dbReference type="SUPFAM" id="SSF55545">
    <property type="entry name" value="beta-N-acetylhexosaminidase-like domain"/>
    <property type="match status" value="1"/>
</dbReference>
<comment type="caution">
    <text evidence="3">The sequence shown here is derived from an EMBL/GenBank/DDBJ whole genome shotgun (WGS) entry which is preliminary data.</text>
</comment>
<dbReference type="Pfam" id="PF16126">
    <property type="entry name" value="DUF4838"/>
    <property type="match status" value="1"/>
</dbReference>
<dbReference type="InterPro" id="IPR032287">
    <property type="entry name" value="DUF4838"/>
</dbReference>
<evidence type="ECO:0008006" key="5">
    <source>
        <dbReference type="Google" id="ProtNLM"/>
    </source>
</evidence>
<keyword evidence="4" id="KW-1185">Reference proteome</keyword>
<reference evidence="3" key="1">
    <citation type="submission" date="2021-04" db="EMBL/GenBank/DDBJ databases">
        <authorList>
            <person name="Rodrigo-Torres L."/>
            <person name="Arahal R. D."/>
            <person name="Lucena T."/>
        </authorList>
    </citation>
    <scope>NUCLEOTIDE SEQUENCE</scope>
    <source>
        <strain evidence="3">CECT 9275</strain>
    </source>
</reference>
<dbReference type="Gene3D" id="3.30.379.10">
    <property type="entry name" value="Chitobiase/beta-hexosaminidase domain 2-like"/>
    <property type="match status" value="1"/>
</dbReference>
<dbReference type="RefSeq" id="WP_215238847.1">
    <property type="nucleotide sequence ID" value="NZ_CAJRAF010000002.1"/>
</dbReference>
<dbReference type="PANTHER" id="PTHR47406:SF2">
    <property type="entry name" value="ALPHA GLUCURONIDASE N-TERMINAL DOMAIN-CONTAINING PROTEIN"/>
    <property type="match status" value="1"/>
</dbReference>
<evidence type="ECO:0000256" key="2">
    <source>
        <dbReference type="SAM" id="SignalP"/>
    </source>
</evidence>
<gene>
    <name evidence="3" type="ORF">DYBT9275_02186</name>
</gene>
<evidence type="ECO:0000313" key="4">
    <source>
        <dbReference type="Proteomes" id="UP000680038"/>
    </source>
</evidence>
<accession>A0A916JBR1</accession>